<dbReference type="InterPro" id="IPR032466">
    <property type="entry name" value="Metal_Hydrolase"/>
</dbReference>
<evidence type="ECO:0000259" key="2">
    <source>
        <dbReference type="Pfam" id="PF01979"/>
    </source>
</evidence>
<dbReference type="SUPFAM" id="SSF51338">
    <property type="entry name" value="Composite domain of metallo-dependent hydrolases"/>
    <property type="match status" value="1"/>
</dbReference>
<dbReference type="Proteomes" id="UP000445000">
    <property type="component" value="Unassembled WGS sequence"/>
</dbReference>
<feature type="domain" description="Amidohydrolase-related" evidence="2">
    <location>
        <begin position="86"/>
        <end position="446"/>
    </location>
</feature>
<keyword evidence="4" id="KW-1185">Reference proteome</keyword>
<dbReference type="EMBL" id="BLJN01000002">
    <property type="protein sequence ID" value="GFE80209.1"/>
    <property type="molecule type" value="Genomic_DNA"/>
</dbReference>
<sequence length="464" mass="50699">MKSGIRCVSLLFGLLSAVGAFAAAPDPIPERLAIEHVTVLPMSNEGTVLSDMTVLIQDGRIVSIAPASTTRAPRGMKRIDGRGKWLMPGLTDMHVHLGNVRMMRLFLRMPDLQQSALRTEDLFTPFLANGVVRIMDMQSMSETIGQRVEVDAGRMLGPHIVAAAMIDGQKPLWPVGMTRVAVTPDDGRQAVRDASAEGYDAIKVYSRLSFETFSAIVDEARRLKLPVVGHIPERGSGRTKDFFQPGFTMVAHAEEFAQRAAQPSVAAIPQYVDMMKQNGAWLTATLSLDERLLEQTKDPQSLHSRQEIRVLPPLMRDMVLNQNPYVAAASPQRIEFLTQVVEFNRELVRAFVAAGIPVVAGTDAQVPGVVPGFSMHDELAALTRAGMSNRQALEAATRRPCEWLNLSAECGTVEVGKLADLILLDADPLADIGNSRRIAAVILGGRYLPRAMLDRRVAALAARR</sequence>
<gene>
    <name evidence="3" type="ORF">GCM10011487_22090</name>
</gene>
<dbReference type="Gene3D" id="2.30.40.10">
    <property type="entry name" value="Urease, subunit C, domain 1"/>
    <property type="match status" value="1"/>
</dbReference>
<proteinExistence type="predicted"/>
<dbReference type="InterPro" id="IPR006680">
    <property type="entry name" value="Amidohydro-rel"/>
</dbReference>
<dbReference type="SUPFAM" id="SSF51556">
    <property type="entry name" value="Metallo-dependent hydrolases"/>
    <property type="match status" value="1"/>
</dbReference>
<dbReference type="Gene3D" id="1.20.58.520">
    <property type="entry name" value="Amidohydrolase"/>
    <property type="match status" value="1"/>
</dbReference>
<feature type="chain" id="PRO_5032671178" description="Amidohydrolase-related domain-containing protein" evidence="1">
    <location>
        <begin position="23"/>
        <end position="464"/>
    </location>
</feature>
<protein>
    <recommendedName>
        <fullName evidence="2">Amidohydrolase-related domain-containing protein</fullName>
    </recommendedName>
</protein>
<name>A0A829YA72_9GAMM</name>
<dbReference type="Gene3D" id="3.40.50.10910">
    <property type="entry name" value="Amidohydrolase"/>
    <property type="match status" value="1"/>
</dbReference>
<organism evidence="3 4">
    <name type="scientific">Steroidobacter agaridevorans</name>
    <dbReference type="NCBI Taxonomy" id="2695856"/>
    <lineage>
        <taxon>Bacteria</taxon>
        <taxon>Pseudomonadati</taxon>
        <taxon>Pseudomonadota</taxon>
        <taxon>Gammaproteobacteria</taxon>
        <taxon>Steroidobacterales</taxon>
        <taxon>Steroidobacteraceae</taxon>
        <taxon>Steroidobacter</taxon>
    </lineage>
</organism>
<evidence type="ECO:0000313" key="3">
    <source>
        <dbReference type="EMBL" id="GFE80209.1"/>
    </source>
</evidence>
<dbReference type="GO" id="GO:0016810">
    <property type="term" value="F:hydrolase activity, acting on carbon-nitrogen (but not peptide) bonds"/>
    <property type="evidence" value="ECO:0007669"/>
    <property type="project" value="InterPro"/>
</dbReference>
<dbReference type="AlphaFoldDB" id="A0A829YA72"/>
<reference evidence="4" key="1">
    <citation type="submission" date="2020-01" db="EMBL/GenBank/DDBJ databases">
        <title>'Steroidobacter agaridevorans' sp. nov., agar-degrading bacteria isolated from rhizosphere soils.</title>
        <authorList>
            <person name="Ikenaga M."/>
            <person name="Kataoka M."/>
            <person name="Murouchi A."/>
            <person name="Katsuragi S."/>
            <person name="Sakai M."/>
        </authorList>
    </citation>
    <scope>NUCLEOTIDE SEQUENCE [LARGE SCALE GENOMIC DNA]</scope>
    <source>
        <strain evidence="4">YU21-B</strain>
    </source>
</reference>
<dbReference type="Pfam" id="PF01979">
    <property type="entry name" value="Amidohydro_1"/>
    <property type="match status" value="1"/>
</dbReference>
<comment type="caution">
    <text evidence="3">The sequence shown here is derived from an EMBL/GenBank/DDBJ whole genome shotgun (WGS) entry which is preliminary data.</text>
</comment>
<accession>A0A829YA72</accession>
<evidence type="ECO:0000313" key="4">
    <source>
        <dbReference type="Proteomes" id="UP000445000"/>
    </source>
</evidence>
<dbReference type="InterPro" id="IPR011059">
    <property type="entry name" value="Metal-dep_hydrolase_composite"/>
</dbReference>
<dbReference type="PANTHER" id="PTHR43135">
    <property type="entry name" value="ALPHA-D-RIBOSE 1-METHYLPHOSPHONATE 5-TRIPHOSPHATE DIPHOSPHATASE"/>
    <property type="match status" value="1"/>
</dbReference>
<dbReference type="PANTHER" id="PTHR43135:SF3">
    <property type="entry name" value="ALPHA-D-RIBOSE 1-METHYLPHOSPHONATE 5-TRIPHOSPHATE DIPHOSPHATASE"/>
    <property type="match status" value="1"/>
</dbReference>
<evidence type="ECO:0000256" key="1">
    <source>
        <dbReference type="SAM" id="SignalP"/>
    </source>
</evidence>
<feature type="signal peptide" evidence="1">
    <location>
        <begin position="1"/>
        <end position="22"/>
    </location>
</feature>
<dbReference type="Gene3D" id="3.30.110.90">
    <property type="entry name" value="Amidohydrolase"/>
    <property type="match status" value="1"/>
</dbReference>
<keyword evidence="1" id="KW-0732">Signal</keyword>
<dbReference type="InterPro" id="IPR051781">
    <property type="entry name" value="Metallo-dep_Hydrolase"/>
</dbReference>